<keyword evidence="5" id="KW-0539">Nucleus</keyword>
<feature type="compositionally biased region" description="Polar residues" evidence="6">
    <location>
        <begin position="218"/>
        <end position="231"/>
    </location>
</feature>
<dbReference type="GO" id="GO:0006364">
    <property type="term" value="P:rRNA processing"/>
    <property type="evidence" value="ECO:0007669"/>
    <property type="project" value="TreeGrafter"/>
</dbReference>
<dbReference type="GO" id="GO:0030687">
    <property type="term" value="C:preribosome, large subunit precursor"/>
    <property type="evidence" value="ECO:0007669"/>
    <property type="project" value="TreeGrafter"/>
</dbReference>
<dbReference type="InterPro" id="IPR008610">
    <property type="entry name" value="Ebp2"/>
</dbReference>
<feature type="region of interest" description="Disordered" evidence="6">
    <location>
        <begin position="154"/>
        <end position="277"/>
    </location>
</feature>
<dbReference type="Pfam" id="PF05890">
    <property type="entry name" value="Ebp2"/>
    <property type="match status" value="1"/>
</dbReference>
<dbReference type="PANTHER" id="PTHR13028">
    <property type="entry name" value="RRNA PROCESSING PROTEIN EBNA1-BINDING PROTEIN-RELATED"/>
    <property type="match status" value="1"/>
</dbReference>
<dbReference type="PANTHER" id="PTHR13028:SF0">
    <property type="entry name" value="RRNA-PROCESSING PROTEIN EBP2-RELATED"/>
    <property type="match status" value="1"/>
</dbReference>
<reference evidence="7" key="1">
    <citation type="journal article" date="2020" name="J. Eukaryot. Microbiol.">
        <title>De novo Sequencing, Assembly and Annotation of the Transcriptome for the Free-Living Testate Amoeba Arcella intermedia.</title>
        <authorList>
            <person name="Ribeiro G.M."/>
            <person name="Porfirio-Sousa A.L."/>
            <person name="Maurer-Alcala X.X."/>
            <person name="Katz L.A."/>
            <person name="Lahr D.J.G."/>
        </authorList>
    </citation>
    <scope>NUCLEOTIDE SEQUENCE</scope>
</reference>
<organism evidence="7">
    <name type="scientific">Arcella intermedia</name>
    <dbReference type="NCBI Taxonomy" id="1963864"/>
    <lineage>
        <taxon>Eukaryota</taxon>
        <taxon>Amoebozoa</taxon>
        <taxon>Tubulinea</taxon>
        <taxon>Elardia</taxon>
        <taxon>Arcellinida</taxon>
        <taxon>Sphaerothecina</taxon>
        <taxon>Arcellidae</taxon>
        <taxon>Arcella</taxon>
    </lineage>
</organism>
<protein>
    <submittedName>
        <fullName evidence="7">Uncharacterized protein</fullName>
    </submittedName>
</protein>
<dbReference type="EMBL" id="GIBP01005228">
    <property type="protein sequence ID" value="NDV34197.1"/>
    <property type="molecule type" value="Transcribed_RNA"/>
</dbReference>
<accession>A0A6B2LBK5</accession>
<dbReference type="GO" id="GO:0042273">
    <property type="term" value="P:ribosomal large subunit biogenesis"/>
    <property type="evidence" value="ECO:0007669"/>
    <property type="project" value="TreeGrafter"/>
</dbReference>
<dbReference type="GO" id="GO:0005730">
    <property type="term" value="C:nucleolus"/>
    <property type="evidence" value="ECO:0007669"/>
    <property type="project" value="UniProtKB-SubCell"/>
</dbReference>
<evidence type="ECO:0000256" key="6">
    <source>
        <dbReference type="SAM" id="MobiDB-lite"/>
    </source>
</evidence>
<keyword evidence="4" id="KW-0175">Coiled coil</keyword>
<proteinExistence type="inferred from homology"/>
<name>A0A6B2LBK5_9EUKA</name>
<keyword evidence="3" id="KW-0690">Ribosome biogenesis</keyword>
<comment type="similarity">
    <text evidence="2">Belongs to the EBP2 family.</text>
</comment>
<evidence type="ECO:0000256" key="5">
    <source>
        <dbReference type="ARBA" id="ARBA00023242"/>
    </source>
</evidence>
<evidence type="ECO:0000256" key="4">
    <source>
        <dbReference type="ARBA" id="ARBA00023054"/>
    </source>
</evidence>
<comment type="subcellular location">
    <subcellularLocation>
        <location evidence="1">Nucleus</location>
        <location evidence="1">Nucleolus</location>
    </subcellularLocation>
</comment>
<evidence type="ECO:0000313" key="7">
    <source>
        <dbReference type="EMBL" id="NDV34197.1"/>
    </source>
</evidence>
<evidence type="ECO:0000256" key="3">
    <source>
        <dbReference type="ARBA" id="ARBA00022517"/>
    </source>
</evidence>
<evidence type="ECO:0000256" key="2">
    <source>
        <dbReference type="ARBA" id="ARBA00007336"/>
    </source>
</evidence>
<sequence>MERDLQTVMAEYLAQKQASRQFANDIPALKDKLKEIKLKIPGYDEVPWVETLVISSPDTGVKVAAEDDFARERHFYDTALKAANEGFDKLIAMGIPYKRPDDFFAEMIKSDDHMKKIKGTLLKQKRTIEEAQQRTKIRMQKKFAKKIQVESVQRRQKEKKESLQAIKKWRKTKGGSGEEFPEDLLSTNHKSKKLSNSAFKAQKYGMGGKKRGSKRNDSNSAADTRGWSTARNKSREFKSAGKKKAPASSSNASRPGKRKRQEGWTSSGGRKQKRQRT</sequence>
<dbReference type="GO" id="GO:0034399">
    <property type="term" value="C:nuclear periphery"/>
    <property type="evidence" value="ECO:0007669"/>
    <property type="project" value="TreeGrafter"/>
</dbReference>
<evidence type="ECO:0000256" key="1">
    <source>
        <dbReference type="ARBA" id="ARBA00004604"/>
    </source>
</evidence>
<dbReference type="AlphaFoldDB" id="A0A6B2LBK5"/>